<sequence>MEFIKDTNTHNQRLFILARLRESPHSTLELRDLGICSPAPRILELKEQGYRITTHFRKEYDSAGVKHRIGVYTLRADIEKQNKTSMENFQ</sequence>
<dbReference type="Proteomes" id="UP000192408">
    <property type="component" value="Unassembled WGS sequence"/>
</dbReference>
<evidence type="ECO:0000259" key="1">
    <source>
        <dbReference type="Pfam" id="PF14090"/>
    </source>
</evidence>
<reference evidence="3" key="1">
    <citation type="submission" date="2017-04" db="EMBL/GenBank/DDBJ databases">
        <authorList>
            <person name="Varghese N."/>
            <person name="Submissions S."/>
        </authorList>
    </citation>
    <scope>NUCLEOTIDE SEQUENCE [LARGE SCALE GENOMIC DNA]</scope>
    <source>
        <strain evidence="3">DSM 23072</strain>
    </source>
</reference>
<dbReference type="Pfam" id="PF14090">
    <property type="entry name" value="HTH_39"/>
    <property type="match status" value="1"/>
</dbReference>
<accession>A0A1W1V288</accession>
<dbReference type="InterPro" id="IPR055245">
    <property type="entry name" value="HTH_proteobacteria"/>
</dbReference>
<evidence type="ECO:0000313" key="3">
    <source>
        <dbReference type="Proteomes" id="UP000192408"/>
    </source>
</evidence>
<protein>
    <submittedName>
        <fullName evidence="2">Helix-turn-helix domain-containing protein</fullName>
    </submittedName>
</protein>
<dbReference type="STRING" id="1122938.SAMN05660772_00984"/>
<dbReference type="RefSeq" id="WP_084257538.1">
    <property type="nucleotide sequence ID" value="NZ_FWWV01000035.1"/>
</dbReference>
<dbReference type="AlphaFoldDB" id="A0A1W1V288"/>
<name>A0A1W1V288_9PAST</name>
<dbReference type="EMBL" id="FWWV01000035">
    <property type="protein sequence ID" value="SMB87497.1"/>
    <property type="molecule type" value="Genomic_DNA"/>
</dbReference>
<proteinExistence type="predicted"/>
<feature type="domain" description="Winged helix-turn-helix" evidence="1">
    <location>
        <begin position="15"/>
        <end position="74"/>
    </location>
</feature>
<keyword evidence="3" id="KW-1185">Reference proteome</keyword>
<gene>
    <name evidence="2" type="ORF">SAMN05660772_00984</name>
</gene>
<organism evidence="2 3">
    <name type="scientific">Pasteurella testudinis DSM 23072</name>
    <dbReference type="NCBI Taxonomy" id="1122938"/>
    <lineage>
        <taxon>Bacteria</taxon>
        <taxon>Pseudomonadati</taxon>
        <taxon>Pseudomonadota</taxon>
        <taxon>Gammaproteobacteria</taxon>
        <taxon>Pasteurellales</taxon>
        <taxon>Pasteurellaceae</taxon>
        <taxon>Pasteurella</taxon>
    </lineage>
</organism>
<evidence type="ECO:0000313" key="2">
    <source>
        <dbReference type="EMBL" id="SMB87497.1"/>
    </source>
</evidence>